<gene>
    <name evidence="1" type="ORF">LCGC14_2564660</name>
</gene>
<proteinExistence type="predicted"/>
<dbReference type="AlphaFoldDB" id="A0A0F9DBW4"/>
<feature type="non-terminal residue" evidence="1">
    <location>
        <position position="460"/>
    </location>
</feature>
<reference evidence="1" key="1">
    <citation type="journal article" date="2015" name="Nature">
        <title>Complex archaea that bridge the gap between prokaryotes and eukaryotes.</title>
        <authorList>
            <person name="Spang A."/>
            <person name="Saw J.H."/>
            <person name="Jorgensen S.L."/>
            <person name="Zaremba-Niedzwiedzka K."/>
            <person name="Martijn J."/>
            <person name="Lind A.E."/>
            <person name="van Eijk R."/>
            <person name="Schleper C."/>
            <person name="Guy L."/>
            <person name="Ettema T.J."/>
        </authorList>
    </citation>
    <scope>NUCLEOTIDE SEQUENCE</scope>
</reference>
<sequence>MPSIVQGIALDSNGTALASPSVTVYEAGTTTAVTIYSDRAGATAKANPFTGDAAGRWAFYVATGRYDLVFVAGTTTYTLEDVEVQDLLTHASRHYAGGADPLDPDQIDVTTALSLIVGPASGIQAAIGNLESHLIDFESAFVDTLRNVESNIFLVAEQMFANRRFDDGVPQYFGTDGDFSFRFDGFDLVITAATTGSGISFDLADTSGTLIFDNKGSTGVTMIASGILDLDPQNLTFFGGKVTSGIGQVALLNAATPPTNIGINTVAFWAADILASSAFHIMDESEHVYAFGNATFYGSNTASGDLTLESSLNPLKGEILLKDPVGMVPHWESAFEDQLSNMESSIFHVAEQAFLRQPAFAKVGSFTRDTSLAAGSQVVTGVGFKPVGIIFFSGQQSTAEFSIGLDDGSTSLGWGDRHPITADIWFRLTSDAIIDFETSSFQYYGRISSFDADGFTISWT</sequence>
<organism evidence="1">
    <name type="scientific">marine sediment metagenome</name>
    <dbReference type="NCBI Taxonomy" id="412755"/>
    <lineage>
        <taxon>unclassified sequences</taxon>
        <taxon>metagenomes</taxon>
        <taxon>ecological metagenomes</taxon>
    </lineage>
</organism>
<dbReference type="EMBL" id="LAZR01042430">
    <property type="protein sequence ID" value="KKL09558.1"/>
    <property type="molecule type" value="Genomic_DNA"/>
</dbReference>
<evidence type="ECO:0000313" key="1">
    <source>
        <dbReference type="EMBL" id="KKL09558.1"/>
    </source>
</evidence>
<name>A0A0F9DBW4_9ZZZZ</name>
<protein>
    <submittedName>
        <fullName evidence="1">Uncharacterized protein</fullName>
    </submittedName>
</protein>
<accession>A0A0F9DBW4</accession>
<comment type="caution">
    <text evidence="1">The sequence shown here is derived from an EMBL/GenBank/DDBJ whole genome shotgun (WGS) entry which is preliminary data.</text>
</comment>